<keyword evidence="1" id="KW-1003">Cell membrane</keyword>
<dbReference type="SMART" id="SM00327">
    <property type="entry name" value="VWA"/>
    <property type="match status" value="1"/>
</dbReference>
<dbReference type="Gene3D" id="3.40.50.410">
    <property type="entry name" value="von Willebrand factor, type A domain"/>
    <property type="match status" value="1"/>
</dbReference>
<dbReference type="PANTHER" id="PTHR22550">
    <property type="entry name" value="SPORE GERMINATION PROTEIN"/>
    <property type="match status" value="1"/>
</dbReference>
<reference evidence="7" key="1">
    <citation type="submission" date="2020-03" db="EMBL/GenBank/DDBJ databases">
        <title>Psychroflexus Maritimus sp. nov., isolate from marine sediment.</title>
        <authorList>
            <person name="Zhong Y.-L."/>
        </authorList>
    </citation>
    <scope>NUCLEOTIDE SEQUENCE</scope>
    <source>
        <strain evidence="7">C1</strain>
    </source>
</reference>
<evidence type="ECO:0000313" key="7">
    <source>
        <dbReference type="EMBL" id="NGZ90478.1"/>
    </source>
</evidence>
<dbReference type="RefSeq" id="WP_166400717.1">
    <property type="nucleotide sequence ID" value="NZ_JAANAS010000072.1"/>
</dbReference>
<dbReference type="InterPro" id="IPR036465">
    <property type="entry name" value="vWFA_dom_sf"/>
</dbReference>
<dbReference type="InterPro" id="IPR050768">
    <property type="entry name" value="UPF0353/GerABKA_families"/>
</dbReference>
<evidence type="ECO:0000256" key="2">
    <source>
        <dbReference type="ARBA" id="ARBA00022692"/>
    </source>
</evidence>
<keyword evidence="4 5" id="KW-0472">Membrane</keyword>
<keyword evidence="8" id="KW-1185">Reference proteome</keyword>
<dbReference type="Pfam" id="PF00092">
    <property type="entry name" value="VWA"/>
    <property type="match status" value="1"/>
</dbReference>
<evidence type="ECO:0000256" key="3">
    <source>
        <dbReference type="ARBA" id="ARBA00022989"/>
    </source>
</evidence>
<dbReference type="CDD" id="cd01467">
    <property type="entry name" value="vWA_BatA_type"/>
    <property type="match status" value="1"/>
</dbReference>
<evidence type="ECO:0000313" key="8">
    <source>
        <dbReference type="Proteomes" id="UP000643701"/>
    </source>
</evidence>
<sequence>MWNYKDIFFENPAWFWLFLLLPFVAFWYYWKRNEQNPSLSISSLEGFKDTTSILPKLRPVLYVLRLLALSFLIVAMARPRTVDVSSKTSGIEGVDIIITADISTSMLAKDFKPNRLEALKKVASEFVQNRKTDRVGLAIYAGESYTQTPLTSDRILVSNAIENLTHAINIDDGTAIGMGIATAVNRLKESDTESKVIILLTDGVNNAGLIDPIMAAEIAKEKGIKIYSIGIGSRGRALSPVAILPNGEFQYRPIEVEIDEELMQLISKETGGKYFRATNEESLQRIYDEIDSLEKSEIEEETFYDYEEKFRPLVIIGLLLLFFEIILRNTLFRSFI</sequence>
<feature type="transmembrane region" description="Helical" evidence="5">
    <location>
        <begin position="12"/>
        <end position="30"/>
    </location>
</feature>
<evidence type="ECO:0000259" key="6">
    <source>
        <dbReference type="PROSITE" id="PS50234"/>
    </source>
</evidence>
<name>A0A967AFV7_9FLAO</name>
<accession>A0A967AFV7</accession>
<dbReference type="Proteomes" id="UP000643701">
    <property type="component" value="Unassembled WGS sequence"/>
</dbReference>
<dbReference type="Pfam" id="PF07584">
    <property type="entry name" value="BatA"/>
    <property type="match status" value="1"/>
</dbReference>
<protein>
    <submittedName>
        <fullName evidence="7">VWA domain-containing protein</fullName>
    </submittedName>
</protein>
<feature type="domain" description="VWFA" evidence="6">
    <location>
        <begin position="95"/>
        <end position="290"/>
    </location>
</feature>
<dbReference type="InterPro" id="IPR024163">
    <property type="entry name" value="Aerotolerance_reg_N"/>
</dbReference>
<evidence type="ECO:0000256" key="5">
    <source>
        <dbReference type="SAM" id="Phobius"/>
    </source>
</evidence>
<gene>
    <name evidence="7" type="ORF">G7034_09455</name>
</gene>
<dbReference type="EMBL" id="JAANAS010000072">
    <property type="protein sequence ID" value="NGZ90478.1"/>
    <property type="molecule type" value="Genomic_DNA"/>
</dbReference>
<organism evidence="7 8">
    <name type="scientific">Psychroflexus maritimus</name>
    <dbReference type="NCBI Taxonomy" id="2714865"/>
    <lineage>
        <taxon>Bacteria</taxon>
        <taxon>Pseudomonadati</taxon>
        <taxon>Bacteroidota</taxon>
        <taxon>Flavobacteriia</taxon>
        <taxon>Flavobacteriales</taxon>
        <taxon>Flavobacteriaceae</taxon>
        <taxon>Psychroflexus</taxon>
    </lineage>
</organism>
<dbReference type="PANTHER" id="PTHR22550:SF5">
    <property type="entry name" value="LEUCINE ZIPPER PROTEIN 4"/>
    <property type="match status" value="1"/>
</dbReference>
<comment type="caution">
    <text evidence="7">The sequence shown here is derived from an EMBL/GenBank/DDBJ whole genome shotgun (WGS) entry which is preliminary data.</text>
</comment>
<dbReference type="AlphaFoldDB" id="A0A967AFV7"/>
<feature type="transmembrane region" description="Helical" evidence="5">
    <location>
        <begin position="313"/>
        <end position="331"/>
    </location>
</feature>
<evidence type="ECO:0000256" key="4">
    <source>
        <dbReference type="ARBA" id="ARBA00023136"/>
    </source>
</evidence>
<keyword evidence="2 5" id="KW-0812">Transmembrane</keyword>
<dbReference type="SUPFAM" id="SSF53300">
    <property type="entry name" value="vWA-like"/>
    <property type="match status" value="1"/>
</dbReference>
<keyword evidence="3 5" id="KW-1133">Transmembrane helix</keyword>
<dbReference type="InterPro" id="IPR033881">
    <property type="entry name" value="vWA_BatA_type"/>
</dbReference>
<dbReference type="InterPro" id="IPR002035">
    <property type="entry name" value="VWF_A"/>
</dbReference>
<dbReference type="PROSITE" id="PS50234">
    <property type="entry name" value="VWFA"/>
    <property type="match status" value="1"/>
</dbReference>
<evidence type="ECO:0000256" key="1">
    <source>
        <dbReference type="ARBA" id="ARBA00022475"/>
    </source>
</evidence>
<proteinExistence type="predicted"/>